<accession>A0AA40CSJ8</accession>
<dbReference type="Gene3D" id="3.40.50.1820">
    <property type="entry name" value="alpha/beta hydrolase"/>
    <property type="match status" value="1"/>
</dbReference>
<evidence type="ECO:0000259" key="1">
    <source>
        <dbReference type="Pfam" id="PF12697"/>
    </source>
</evidence>
<organism evidence="2 3">
    <name type="scientific">Cercophora newfieldiana</name>
    <dbReference type="NCBI Taxonomy" id="92897"/>
    <lineage>
        <taxon>Eukaryota</taxon>
        <taxon>Fungi</taxon>
        <taxon>Dikarya</taxon>
        <taxon>Ascomycota</taxon>
        <taxon>Pezizomycotina</taxon>
        <taxon>Sordariomycetes</taxon>
        <taxon>Sordariomycetidae</taxon>
        <taxon>Sordariales</taxon>
        <taxon>Lasiosphaeriaceae</taxon>
        <taxon>Cercophora</taxon>
    </lineage>
</organism>
<name>A0AA40CSJ8_9PEZI</name>
<gene>
    <name evidence="2" type="ORF">B0T16DRAFT_325897</name>
</gene>
<dbReference type="EMBL" id="JAULSV010000003">
    <property type="protein sequence ID" value="KAK0649941.1"/>
    <property type="molecule type" value="Genomic_DNA"/>
</dbReference>
<dbReference type="Pfam" id="PF12697">
    <property type="entry name" value="Abhydrolase_6"/>
    <property type="match status" value="1"/>
</dbReference>
<dbReference type="AlphaFoldDB" id="A0AA40CSJ8"/>
<evidence type="ECO:0000313" key="2">
    <source>
        <dbReference type="EMBL" id="KAK0649941.1"/>
    </source>
</evidence>
<dbReference type="SUPFAM" id="SSF53474">
    <property type="entry name" value="alpha/beta-Hydrolases"/>
    <property type="match status" value="1"/>
</dbReference>
<protein>
    <submittedName>
        <fullName evidence="2">Alpha/beta hydrolase fold-1</fullName>
    </submittedName>
</protein>
<keyword evidence="2" id="KW-0378">Hydrolase</keyword>
<sequence>MHPSNPKTTILIVPGAWPPAWSPFLTTLLAARYPSSSHTVSLPTNGGTSLPLATLADDIAAIQASLHTLIHDEGHDVILLCHSSGGVSGSNAVEGRAAGKKGGVARVVFFSGFVLKAGESLMGMFGGKPLPWMVVEVSTSPASVDMECLQGDRVLGDAEMLPQVGFNDLPVDEQAKWVKEMTHTSTALFVAPSGYELWANGVPCSYLFCTEDNALPLAYQQGMAQQLGPENRTANLKSGHCPFLSVPDQLLKAFEDVI</sequence>
<dbReference type="InterPro" id="IPR029058">
    <property type="entry name" value="AB_hydrolase_fold"/>
</dbReference>
<comment type="caution">
    <text evidence="2">The sequence shown here is derived from an EMBL/GenBank/DDBJ whole genome shotgun (WGS) entry which is preliminary data.</text>
</comment>
<feature type="domain" description="AB hydrolase-1" evidence="1">
    <location>
        <begin position="10"/>
        <end position="252"/>
    </location>
</feature>
<dbReference type="InterPro" id="IPR000073">
    <property type="entry name" value="AB_hydrolase_1"/>
</dbReference>
<reference evidence="2" key="1">
    <citation type="submission" date="2023-06" db="EMBL/GenBank/DDBJ databases">
        <title>Genome-scale phylogeny and comparative genomics of the fungal order Sordariales.</title>
        <authorList>
            <consortium name="Lawrence Berkeley National Laboratory"/>
            <person name="Hensen N."/>
            <person name="Bonometti L."/>
            <person name="Westerberg I."/>
            <person name="Brannstrom I.O."/>
            <person name="Guillou S."/>
            <person name="Cros-Aarteil S."/>
            <person name="Calhoun S."/>
            <person name="Haridas S."/>
            <person name="Kuo A."/>
            <person name="Mondo S."/>
            <person name="Pangilinan J."/>
            <person name="Riley R."/>
            <person name="Labutti K."/>
            <person name="Andreopoulos B."/>
            <person name="Lipzen A."/>
            <person name="Chen C."/>
            <person name="Yanf M."/>
            <person name="Daum C."/>
            <person name="Ng V."/>
            <person name="Clum A."/>
            <person name="Steindorff A."/>
            <person name="Ohm R."/>
            <person name="Martin F."/>
            <person name="Silar P."/>
            <person name="Natvig D."/>
            <person name="Lalanne C."/>
            <person name="Gautier V."/>
            <person name="Ament-Velasquez S.L."/>
            <person name="Kruys A."/>
            <person name="Hutchinson M.I."/>
            <person name="Powell A.J."/>
            <person name="Barry K."/>
            <person name="Miller A.N."/>
            <person name="Grigoriev I.V."/>
            <person name="Debuchy R."/>
            <person name="Gladieux P."/>
            <person name="Thoren M.H."/>
            <person name="Johannesson H."/>
        </authorList>
    </citation>
    <scope>NUCLEOTIDE SEQUENCE</scope>
    <source>
        <strain evidence="2">SMH2532-1</strain>
    </source>
</reference>
<proteinExistence type="predicted"/>
<dbReference type="Proteomes" id="UP001174936">
    <property type="component" value="Unassembled WGS sequence"/>
</dbReference>
<evidence type="ECO:0000313" key="3">
    <source>
        <dbReference type="Proteomes" id="UP001174936"/>
    </source>
</evidence>
<dbReference type="GO" id="GO:0016787">
    <property type="term" value="F:hydrolase activity"/>
    <property type="evidence" value="ECO:0007669"/>
    <property type="project" value="UniProtKB-KW"/>
</dbReference>
<dbReference type="PANTHER" id="PTHR37017">
    <property type="entry name" value="AB HYDROLASE-1 DOMAIN-CONTAINING PROTEIN-RELATED"/>
    <property type="match status" value="1"/>
</dbReference>
<dbReference type="InterPro" id="IPR052897">
    <property type="entry name" value="Sec-Metab_Biosynth_Hydrolase"/>
</dbReference>
<dbReference type="PANTHER" id="PTHR37017:SF13">
    <property type="entry name" value="AB HYDROLASE-1 DOMAIN-CONTAINING PROTEIN"/>
    <property type="match status" value="1"/>
</dbReference>
<keyword evidence="3" id="KW-1185">Reference proteome</keyword>